<dbReference type="OrthoDB" id="7862656at2"/>
<proteinExistence type="predicted"/>
<dbReference type="EMBL" id="LJSG01000018">
    <property type="protein sequence ID" value="KPP90354.1"/>
    <property type="molecule type" value="Genomic_DNA"/>
</dbReference>
<evidence type="ECO:0000313" key="1">
    <source>
        <dbReference type="EMBL" id="CUX80734.1"/>
    </source>
</evidence>
<comment type="caution">
    <text evidence="2">The sequence shown here is derived from an EMBL/GenBank/DDBJ whole genome shotgun (WGS) entry which is preliminary data.</text>
</comment>
<sequence>MAHEPATSGTTVAARKATRRLFVIETFTLRFDAMEDRLRIDATDKAGSIEGIWLTQRLTNKLVAALAQDLDRELAAGLVEKEGFLAENGQERSPASPPKLPPPAVAATLHGMAQQRLRLARAEASAERGGGASSQAPKVRNAPGQARWLCTMIQLGPRPGGVMVSFSDDSRVTARFYMSHRNARAVLDGLADHYRKADWPLKAFPDWVQDAGDVSENLGQGRVLN</sequence>
<dbReference type="AlphaFoldDB" id="A0A0P7YNN7"/>
<dbReference type="Proteomes" id="UP000182045">
    <property type="component" value="Unassembled WGS sequence"/>
</dbReference>
<reference evidence="1 4" key="2">
    <citation type="submission" date="2016-01" db="EMBL/GenBank/DDBJ databases">
        <authorList>
            <person name="Varghese N."/>
        </authorList>
    </citation>
    <scope>NUCLEOTIDE SEQUENCE [LARGE SCALE GENOMIC DNA]</scope>
    <source>
        <strain evidence="1 4">HL-91</strain>
    </source>
</reference>
<keyword evidence="4" id="KW-1185">Reference proteome</keyword>
<evidence type="ECO:0000313" key="2">
    <source>
        <dbReference type="EMBL" id="KPP90354.1"/>
    </source>
</evidence>
<dbReference type="PATRIC" id="fig|1666912.4.peg.1109"/>
<dbReference type="RefSeq" id="WP_072245616.1">
    <property type="nucleotide sequence ID" value="NZ_FBYC01000004.1"/>
</dbReference>
<dbReference type="Proteomes" id="UP000050413">
    <property type="component" value="Unassembled WGS sequence"/>
</dbReference>
<dbReference type="EMBL" id="FBYC01000004">
    <property type="protein sequence ID" value="CUX80734.1"/>
    <property type="molecule type" value="Genomic_DNA"/>
</dbReference>
<dbReference type="STRING" id="1666912.Ga0058931_1302"/>
<protein>
    <submittedName>
        <fullName evidence="2">Uncharacterized protein</fullName>
    </submittedName>
</protein>
<evidence type="ECO:0000313" key="4">
    <source>
        <dbReference type="Proteomes" id="UP000182045"/>
    </source>
</evidence>
<evidence type="ECO:0000313" key="3">
    <source>
        <dbReference type="Proteomes" id="UP000050413"/>
    </source>
</evidence>
<organism evidence="2 3">
    <name type="scientific">Roseibaca calidilacus</name>
    <dbReference type="NCBI Taxonomy" id="1666912"/>
    <lineage>
        <taxon>Bacteria</taxon>
        <taxon>Pseudomonadati</taxon>
        <taxon>Pseudomonadota</taxon>
        <taxon>Alphaproteobacteria</taxon>
        <taxon>Rhodobacterales</taxon>
        <taxon>Paracoccaceae</taxon>
        <taxon>Roseinatronobacter</taxon>
    </lineage>
</organism>
<name>A0A0P7YNN7_9RHOB</name>
<gene>
    <name evidence="1" type="ORF">Ga0058931_1302</name>
    <name evidence="2" type="ORF">HLUCCA05_13985</name>
</gene>
<reference evidence="2 3" key="1">
    <citation type="submission" date="2015-09" db="EMBL/GenBank/DDBJ databases">
        <title>Identification and resolution of microdiversity through metagenomic sequencing of parallel consortia.</title>
        <authorList>
            <person name="Nelson W.C."/>
            <person name="Romine M.F."/>
            <person name="Lindemann S.R."/>
        </authorList>
    </citation>
    <scope>NUCLEOTIDE SEQUENCE [LARGE SCALE GENOMIC DNA]</scope>
    <source>
        <strain evidence="2">HL-91</strain>
    </source>
</reference>
<accession>A0A0P7YNN7</accession>